<dbReference type="AlphaFoldDB" id="A0A8S2CU37"/>
<evidence type="ECO:0000313" key="5">
    <source>
        <dbReference type="Proteomes" id="UP000677228"/>
    </source>
</evidence>
<evidence type="ECO:0000259" key="1">
    <source>
        <dbReference type="Pfam" id="PF00009"/>
    </source>
</evidence>
<evidence type="ECO:0000259" key="2">
    <source>
        <dbReference type="Pfam" id="PF01926"/>
    </source>
</evidence>
<reference evidence="3" key="1">
    <citation type="submission" date="2021-02" db="EMBL/GenBank/DDBJ databases">
        <authorList>
            <person name="Nowell W R."/>
        </authorList>
    </citation>
    <scope>NUCLEOTIDE SEQUENCE</scope>
</reference>
<dbReference type="Proteomes" id="UP000677228">
    <property type="component" value="Unassembled WGS sequence"/>
</dbReference>
<dbReference type="Pfam" id="PF01926">
    <property type="entry name" value="MMR_HSR1"/>
    <property type="match status" value="1"/>
</dbReference>
<dbReference type="Proteomes" id="UP000682733">
    <property type="component" value="Unassembled WGS sequence"/>
</dbReference>
<dbReference type="EMBL" id="CAJNOK010001288">
    <property type="protein sequence ID" value="CAF0803758.1"/>
    <property type="molecule type" value="Genomic_DNA"/>
</dbReference>
<organism evidence="3 5">
    <name type="scientific">Didymodactylos carnosus</name>
    <dbReference type="NCBI Taxonomy" id="1234261"/>
    <lineage>
        <taxon>Eukaryota</taxon>
        <taxon>Metazoa</taxon>
        <taxon>Spiralia</taxon>
        <taxon>Gnathifera</taxon>
        <taxon>Rotifera</taxon>
        <taxon>Eurotatoria</taxon>
        <taxon>Bdelloidea</taxon>
        <taxon>Philodinida</taxon>
        <taxon>Philodinidae</taxon>
        <taxon>Didymodactylos</taxon>
    </lineage>
</organism>
<comment type="caution">
    <text evidence="3">The sequence shown here is derived from an EMBL/GenBank/DDBJ whole genome shotgun (WGS) entry which is preliminary data.</text>
</comment>
<name>A0A8S2CU37_9BILA</name>
<dbReference type="CDD" id="cd01895">
    <property type="entry name" value="EngA2"/>
    <property type="match status" value="1"/>
</dbReference>
<dbReference type="EMBL" id="CAJOBA010001288">
    <property type="protein sequence ID" value="CAF3587280.1"/>
    <property type="molecule type" value="Genomic_DNA"/>
</dbReference>
<dbReference type="GO" id="GO:0003924">
    <property type="term" value="F:GTPase activity"/>
    <property type="evidence" value="ECO:0007669"/>
    <property type="project" value="InterPro"/>
</dbReference>
<proteinExistence type="predicted"/>
<feature type="domain" description="Tr-type G" evidence="1">
    <location>
        <begin position="17"/>
        <end position="105"/>
    </location>
</feature>
<dbReference type="PANTHER" id="PTHR43834">
    <property type="entry name" value="GTPASE DER"/>
    <property type="match status" value="1"/>
</dbReference>
<evidence type="ECO:0000313" key="4">
    <source>
        <dbReference type="EMBL" id="CAF3587280.1"/>
    </source>
</evidence>
<dbReference type="InterPro" id="IPR005225">
    <property type="entry name" value="Small_GTP-bd"/>
</dbReference>
<dbReference type="Pfam" id="PF00009">
    <property type="entry name" value="GTP_EFTU"/>
    <property type="match status" value="1"/>
</dbReference>
<gene>
    <name evidence="3" type="ORF">OVA965_LOCUS4786</name>
    <name evidence="4" type="ORF">TMI583_LOCUS4784</name>
</gene>
<dbReference type="NCBIfam" id="TIGR00231">
    <property type="entry name" value="small_GTP"/>
    <property type="match status" value="1"/>
</dbReference>
<sequence length="234" mass="25036">MSLAKATFQQEITFQAEVAAAEADVVILVCSIKEGVTRDDRFAASVLKKLKAKRVILVANKVDASPNDLNLHEMITLGFGMPIQVSAEHGIGIGDLLDECVRALPRTSFLEPKGLPFCVIGRPNVGKSSLVNALVGKERAIVSPEAGTTRDATDTAFTYQKHPYVIIDTAGIRRKGRVEAGAEKWSVLKAERALQRAKIAVLVVDASTGVQEQDEVIAGLAHAANMPAVIVVNK</sequence>
<evidence type="ECO:0000313" key="3">
    <source>
        <dbReference type="EMBL" id="CAF0803758.1"/>
    </source>
</evidence>
<feature type="domain" description="G" evidence="2">
    <location>
        <begin position="118"/>
        <end position="234"/>
    </location>
</feature>
<dbReference type="Gene3D" id="3.40.50.300">
    <property type="entry name" value="P-loop containing nucleotide triphosphate hydrolases"/>
    <property type="match status" value="2"/>
</dbReference>
<dbReference type="SUPFAM" id="SSF52540">
    <property type="entry name" value="P-loop containing nucleoside triphosphate hydrolases"/>
    <property type="match status" value="1"/>
</dbReference>
<dbReference type="InterPro" id="IPR027417">
    <property type="entry name" value="P-loop_NTPase"/>
</dbReference>
<dbReference type="GO" id="GO:0005525">
    <property type="term" value="F:GTP binding"/>
    <property type="evidence" value="ECO:0007669"/>
    <property type="project" value="InterPro"/>
</dbReference>
<accession>A0A8S2CU37</accession>
<evidence type="ECO:0008006" key="6">
    <source>
        <dbReference type="Google" id="ProtNLM"/>
    </source>
</evidence>
<dbReference type="InterPro" id="IPR000795">
    <property type="entry name" value="T_Tr_GTP-bd_dom"/>
</dbReference>
<dbReference type="GO" id="GO:0043022">
    <property type="term" value="F:ribosome binding"/>
    <property type="evidence" value="ECO:0007669"/>
    <property type="project" value="TreeGrafter"/>
</dbReference>
<dbReference type="PANTHER" id="PTHR43834:SF6">
    <property type="entry name" value="GTPASE DER"/>
    <property type="match status" value="1"/>
</dbReference>
<dbReference type="InterPro" id="IPR006073">
    <property type="entry name" value="GTP-bd"/>
</dbReference>
<protein>
    <recommendedName>
        <fullName evidence="6">GTPase Der</fullName>
    </recommendedName>
</protein>